<dbReference type="Proteomes" id="UP000628463">
    <property type="component" value="Unassembled WGS sequence"/>
</dbReference>
<organism evidence="1 2">
    <name type="scientific">Lachnospira hominis</name>
    <name type="common">ex Liu et al. 2021</name>
    <dbReference type="NCBI Taxonomy" id="2763051"/>
    <lineage>
        <taxon>Bacteria</taxon>
        <taxon>Bacillati</taxon>
        <taxon>Bacillota</taxon>
        <taxon>Clostridia</taxon>
        <taxon>Lachnospirales</taxon>
        <taxon>Lachnospiraceae</taxon>
        <taxon>Lachnospira</taxon>
    </lineage>
</organism>
<dbReference type="EMBL" id="JACOPD010000002">
    <property type="protein sequence ID" value="MBC5680019.1"/>
    <property type="molecule type" value="Genomic_DNA"/>
</dbReference>
<dbReference type="RefSeq" id="WP_186836182.1">
    <property type="nucleotide sequence ID" value="NZ_JACOPD010000002.1"/>
</dbReference>
<dbReference type="Gene3D" id="3.40.50.1000">
    <property type="entry name" value="HAD superfamily/HAD-like"/>
    <property type="match status" value="1"/>
</dbReference>
<evidence type="ECO:0000313" key="2">
    <source>
        <dbReference type="Proteomes" id="UP000628463"/>
    </source>
</evidence>
<dbReference type="SUPFAM" id="SSF56784">
    <property type="entry name" value="HAD-like"/>
    <property type="match status" value="1"/>
</dbReference>
<reference evidence="1 2" key="1">
    <citation type="submission" date="2020-08" db="EMBL/GenBank/DDBJ databases">
        <title>Genome public.</title>
        <authorList>
            <person name="Liu C."/>
            <person name="Sun Q."/>
        </authorList>
    </citation>
    <scope>NUCLEOTIDE SEQUENCE [LARGE SCALE GENOMIC DNA]</scope>
    <source>
        <strain evidence="1 2">NSJ-43</strain>
    </source>
</reference>
<accession>A0ABR7FXV4</accession>
<sequence length="177" mass="20772">MFKCFYPGRYYDSAYDIEYGEFYEKGYRGIIFDVDNTLVEHGAPVTKRAKDLFDRLHEIGYETCIISNNKEERVKPLADEVNSKYVSKANKPSPVNYIKAMDIMNCGKDNVFFVGDQIFTDVWGANRAGILSMLVKPIDKHEEIQIVLKRYLEKIVLFFYKRYCKKHGQTDDYKNKK</sequence>
<name>A0ABR7FXV4_9FIRM</name>
<protein>
    <submittedName>
        <fullName evidence="1">YqeG family HAD IIIA-type phosphatase</fullName>
    </submittedName>
</protein>
<keyword evidence="2" id="KW-1185">Reference proteome</keyword>
<dbReference type="NCBIfam" id="TIGR01668">
    <property type="entry name" value="YqeG_hyp_ppase"/>
    <property type="match status" value="1"/>
</dbReference>
<dbReference type="InterPro" id="IPR010021">
    <property type="entry name" value="PGPP1/Gep4"/>
</dbReference>
<gene>
    <name evidence="1" type="ORF">H8S01_03455</name>
</gene>
<dbReference type="InterPro" id="IPR006549">
    <property type="entry name" value="HAD-SF_hydro_IIIA"/>
</dbReference>
<dbReference type="InterPro" id="IPR023214">
    <property type="entry name" value="HAD_sf"/>
</dbReference>
<evidence type="ECO:0000313" key="1">
    <source>
        <dbReference type="EMBL" id="MBC5680019.1"/>
    </source>
</evidence>
<dbReference type="NCBIfam" id="TIGR01662">
    <property type="entry name" value="HAD-SF-IIIA"/>
    <property type="match status" value="1"/>
</dbReference>
<dbReference type="InterPro" id="IPR036412">
    <property type="entry name" value="HAD-like_sf"/>
</dbReference>
<dbReference type="Pfam" id="PF00702">
    <property type="entry name" value="Hydrolase"/>
    <property type="match status" value="1"/>
</dbReference>
<comment type="caution">
    <text evidence="1">The sequence shown here is derived from an EMBL/GenBank/DDBJ whole genome shotgun (WGS) entry which is preliminary data.</text>
</comment>
<proteinExistence type="predicted"/>